<accession>A0A0V1B3J7</accession>
<proteinExistence type="predicted"/>
<protein>
    <submittedName>
        <fullName evidence="1">Uncharacterized protein</fullName>
    </submittedName>
</protein>
<dbReference type="AlphaFoldDB" id="A0A0V1B3J7"/>
<organism evidence="1 2">
    <name type="scientific">Trichinella spiralis</name>
    <name type="common">Trichina worm</name>
    <dbReference type="NCBI Taxonomy" id="6334"/>
    <lineage>
        <taxon>Eukaryota</taxon>
        <taxon>Metazoa</taxon>
        <taxon>Ecdysozoa</taxon>
        <taxon>Nematoda</taxon>
        <taxon>Enoplea</taxon>
        <taxon>Dorylaimia</taxon>
        <taxon>Trichinellida</taxon>
        <taxon>Trichinellidae</taxon>
        <taxon>Trichinella</taxon>
    </lineage>
</organism>
<evidence type="ECO:0000313" key="2">
    <source>
        <dbReference type="Proteomes" id="UP000054776"/>
    </source>
</evidence>
<gene>
    <name evidence="1" type="ORF">T01_2521</name>
</gene>
<sequence>MVAIMKTKLVSSKISCYPLLICFSCVPVPDYEYGSYLLITASGWFEANGNVGCGFASHRDV</sequence>
<evidence type="ECO:0000313" key="1">
    <source>
        <dbReference type="EMBL" id="KRY31513.1"/>
    </source>
</evidence>
<dbReference type="Proteomes" id="UP000054776">
    <property type="component" value="Unassembled WGS sequence"/>
</dbReference>
<dbReference type="InParanoid" id="A0A0V1B3J7"/>
<name>A0A0V1B3J7_TRISP</name>
<dbReference type="EMBL" id="JYDH01000116">
    <property type="protein sequence ID" value="KRY31513.1"/>
    <property type="molecule type" value="Genomic_DNA"/>
</dbReference>
<reference evidence="1 2" key="1">
    <citation type="submission" date="2015-01" db="EMBL/GenBank/DDBJ databases">
        <title>Evolution of Trichinella species and genotypes.</title>
        <authorList>
            <person name="Korhonen P.K."/>
            <person name="Edoardo P."/>
            <person name="Giuseppe L.R."/>
            <person name="Gasser R.B."/>
        </authorList>
    </citation>
    <scope>NUCLEOTIDE SEQUENCE [LARGE SCALE GENOMIC DNA]</scope>
    <source>
        <strain evidence="1">ISS3</strain>
    </source>
</reference>
<comment type="caution">
    <text evidence="1">The sequence shown here is derived from an EMBL/GenBank/DDBJ whole genome shotgun (WGS) entry which is preliminary data.</text>
</comment>
<keyword evidence="2" id="KW-1185">Reference proteome</keyword>